<name>A0ABV0EK34_9ENTE</name>
<organism evidence="1 2">
    <name type="scientific">Candidatus Enterococcus ferrettii</name>
    <dbReference type="NCBI Taxonomy" id="2815324"/>
    <lineage>
        <taxon>Bacteria</taxon>
        <taxon>Bacillati</taxon>
        <taxon>Bacillota</taxon>
        <taxon>Bacilli</taxon>
        <taxon>Lactobacillales</taxon>
        <taxon>Enterococcaceae</taxon>
        <taxon>Enterococcus</taxon>
    </lineage>
</organism>
<protein>
    <submittedName>
        <fullName evidence="1">Uncharacterized protein</fullName>
    </submittedName>
</protein>
<reference evidence="1 2" key="2">
    <citation type="submission" date="2024-02" db="EMBL/GenBank/DDBJ databases">
        <title>The Genome Sequence of Enterococcus sp. DIV0159.</title>
        <authorList>
            <person name="Earl A."/>
            <person name="Manson A."/>
            <person name="Gilmore M."/>
            <person name="Sanders J."/>
            <person name="Shea T."/>
            <person name="Howe W."/>
            <person name="Livny J."/>
            <person name="Cuomo C."/>
            <person name="Neafsey D."/>
            <person name="Birren B."/>
        </authorList>
    </citation>
    <scope>NUCLEOTIDE SEQUENCE [LARGE SCALE GENOMIC DNA]</scope>
    <source>
        <strain evidence="1 2">665A</strain>
    </source>
</reference>
<comment type="caution">
    <text evidence="1">The sequence shown here is derived from an EMBL/GenBank/DDBJ whole genome shotgun (WGS) entry which is preliminary data.</text>
</comment>
<sequence length="162" mass="18440">MDYHLMRRTCQSLKALPSLKVPIVNQHFALFPVVKPEESSWFNPSAIDCVREEAGICSVTMTHGLTLELPISKRSLINLAGKAVYSLATYRQDYASSLKSDGCPLDYVSLPATPVGHLLNSQDLLQRWHMSPGMFFNHYKLEEHLLWYQQLADCPDIEARLY</sequence>
<dbReference type="EMBL" id="JAFREL020000001">
    <property type="protein sequence ID" value="MEO1768335.1"/>
    <property type="molecule type" value="Genomic_DNA"/>
</dbReference>
<keyword evidence="2" id="KW-1185">Reference proteome</keyword>
<dbReference type="Proteomes" id="UP000664357">
    <property type="component" value="Unassembled WGS sequence"/>
</dbReference>
<evidence type="ECO:0000313" key="2">
    <source>
        <dbReference type="Proteomes" id="UP000664357"/>
    </source>
</evidence>
<proteinExistence type="predicted"/>
<accession>A0ABV0EK34</accession>
<evidence type="ECO:0000313" key="1">
    <source>
        <dbReference type="EMBL" id="MEO1768335.1"/>
    </source>
</evidence>
<reference evidence="1 2" key="1">
    <citation type="submission" date="2021-03" db="EMBL/GenBank/DDBJ databases">
        <authorList>
            <person name="Gilmore M.S."/>
            <person name="Schwartzman J."/>
            <person name="Van Tyne D."/>
            <person name="Martin M."/>
            <person name="Earl A.M."/>
            <person name="Manson A.L."/>
            <person name="Straub T."/>
            <person name="Salamzade R."/>
            <person name="Saavedra J."/>
            <person name="Lebreton F."/>
            <person name="Prichula J."/>
            <person name="Schaufler K."/>
            <person name="Gaca A."/>
            <person name="Sgardioli B."/>
            <person name="Wagenaar J."/>
            <person name="Strong T."/>
        </authorList>
    </citation>
    <scope>NUCLEOTIDE SEQUENCE [LARGE SCALE GENOMIC DNA]</scope>
    <source>
        <strain evidence="1 2">665A</strain>
    </source>
</reference>
<gene>
    <name evidence="1" type="ORF">JZO67_000246</name>
</gene>